<dbReference type="InterPro" id="IPR015590">
    <property type="entry name" value="Aldehyde_DH_dom"/>
</dbReference>
<dbReference type="GO" id="GO:0003842">
    <property type="term" value="F:L-glutamate gamma-semialdehyde dehydrogenase activity"/>
    <property type="evidence" value="ECO:0007669"/>
    <property type="project" value="UniProtKB-UniRule"/>
</dbReference>
<accession>A0A4S4BGP6</accession>
<dbReference type="GO" id="GO:0009898">
    <property type="term" value="C:cytoplasmic side of plasma membrane"/>
    <property type="evidence" value="ECO:0007669"/>
    <property type="project" value="TreeGrafter"/>
</dbReference>
<dbReference type="Gene3D" id="3.40.605.10">
    <property type="entry name" value="Aldehyde Dehydrogenase, Chain A, domain 1"/>
    <property type="match status" value="1"/>
</dbReference>
<dbReference type="Proteomes" id="UP000310636">
    <property type="component" value="Unassembled WGS sequence"/>
</dbReference>
<dbReference type="InterPro" id="IPR016160">
    <property type="entry name" value="Ald_DH_CS_CYS"/>
</dbReference>
<dbReference type="SUPFAM" id="SSF53720">
    <property type="entry name" value="ALDH-like"/>
    <property type="match status" value="1"/>
</dbReference>
<dbReference type="Pfam" id="PF00171">
    <property type="entry name" value="Aldedh"/>
    <property type="match status" value="1"/>
</dbReference>
<evidence type="ECO:0000313" key="9">
    <source>
        <dbReference type="EMBL" id="THF73632.1"/>
    </source>
</evidence>
<evidence type="ECO:0000256" key="3">
    <source>
        <dbReference type="ARBA" id="ARBA00023002"/>
    </source>
</evidence>
<comment type="pathway">
    <text evidence="1">Amino-acid degradation; L-proline degradation into L-glutamate; L-glutamate from L-proline: step 2/2.</text>
</comment>
<protein>
    <recommendedName>
        <fullName evidence="2 7">L-glutamate gamma-semialdehyde dehydrogenase</fullName>
        <ecNumber evidence="2 7">1.2.1.88</ecNumber>
    </recommendedName>
</protein>
<dbReference type="AlphaFoldDB" id="A0A4S4BGP6"/>
<feature type="domain" description="Aldehyde dehydrogenase" evidence="8">
    <location>
        <begin position="57"/>
        <end position="533"/>
    </location>
</feature>
<gene>
    <name evidence="9" type="primary">pruA</name>
    <name evidence="9" type="ORF">E6C55_28540</name>
</gene>
<sequence>MGSSPDPVSGPFVNEPFTDFSLEENRVAMEAAIARAKASLGAEYPLRIGAERIYTAEKIVSVNPGRLGEVVGRVSKADRELAERAMQAALAGFETWKRVPARERAAVLFRAAALLRERKHDFSAAMLLESGKNYAEADADTAEAIDFLEFYAREMIRLSRINETMPLTQAPGETGELRYIPLGVGVVIPPWNFPLAICAGMTSAAVVSGNAVLLKPASATPVIAHKFAELMEEAGLPPGVINYVPGSGAEIGDYLTSHPKTRFVSFTGSKEVGLHISRLAAEAAPRQIWIKRLVAEMGGKDGIVVDETADLDAAAQAIVASAFGFQGQKCSAGSRAIVVEPVYDEIAAKVVALTKRLAVGLPERNCAIGPVIDEASYRRILAYIELGKEEGRLLAGGGPAEVGRAEGSRTEADSCDGYYIQPTVFADVDGKARLMQEEIFGPVLAIGKAKDWREAIALYNDTEFGLTGSFFSSDEGRIEEALETMHCGNLYVNRKCTGALVGAHPFGGFNLSGTDSKAGGHDYLLLFTQAKAIAVKK</sequence>
<evidence type="ECO:0000256" key="7">
    <source>
        <dbReference type="NCBIfam" id="TIGR01237"/>
    </source>
</evidence>
<proteinExistence type="inferred from homology"/>
<evidence type="ECO:0000256" key="2">
    <source>
        <dbReference type="ARBA" id="ARBA00012884"/>
    </source>
</evidence>
<dbReference type="NCBIfam" id="NF002852">
    <property type="entry name" value="PRK03137.1"/>
    <property type="match status" value="1"/>
</dbReference>
<dbReference type="EMBL" id="SSOB01000052">
    <property type="protein sequence ID" value="THF73632.1"/>
    <property type="molecule type" value="Genomic_DNA"/>
</dbReference>
<dbReference type="OrthoDB" id="20170at2"/>
<keyword evidence="10" id="KW-1185">Reference proteome</keyword>
<dbReference type="PANTHER" id="PTHR42862:SF1">
    <property type="entry name" value="DELTA-1-PYRROLINE-5-CARBOXYLATE DEHYDROGENASE 2, ISOFORM A-RELATED"/>
    <property type="match status" value="1"/>
</dbReference>
<evidence type="ECO:0000256" key="6">
    <source>
        <dbReference type="ARBA" id="ARBA00061617"/>
    </source>
</evidence>
<organism evidence="9 10">
    <name type="scientific">Cohnella fermenti</name>
    <dbReference type="NCBI Taxonomy" id="2565925"/>
    <lineage>
        <taxon>Bacteria</taxon>
        <taxon>Bacillati</taxon>
        <taxon>Bacillota</taxon>
        <taxon>Bacilli</taxon>
        <taxon>Bacillales</taxon>
        <taxon>Paenibacillaceae</taxon>
        <taxon>Cohnella</taxon>
    </lineage>
</organism>
<reference evidence="9 10" key="1">
    <citation type="submission" date="2019-04" db="EMBL/GenBank/DDBJ databases">
        <title>Cohnella sp. nov. isolated from preserved vegetables.</title>
        <authorList>
            <person name="Lin S.-Y."/>
            <person name="Hung M.-H."/>
            <person name="Young C.-C."/>
        </authorList>
    </citation>
    <scope>NUCLEOTIDE SEQUENCE [LARGE SCALE GENOMIC DNA]</scope>
    <source>
        <strain evidence="9 10">CC-MHH1044</strain>
    </source>
</reference>
<evidence type="ECO:0000256" key="5">
    <source>
        <dbReference type="ARBA" id="ARBA00048142"/>
    </source>
</evidence>
<dbReference type="NCBIfam" id="TIGR01237">
    <property type="entry name" value="D1pyr5carbox2"/>
    <property type="match status" value="1"/>
</dbReference>
<keyword evidence="3 9" id="KW-0560">Oxidoreductase</keyword>
<dbReference type="FunFam" id="3.40.309.10:FF:000005">
    <property type="entry name" value="1-pyrroline-5-carboxylate dehydrogenase 1"/>
    <property type="match status" value="1"/>
</dbReference>
<dbReference type="Gene3D" id="3.40.309.10">
    <property type="entry name" value="Aldehyde Dehydrogenase, Chain A, domain 2"/>
    <property type="match status" value="1"/>
</dbReference>
<evidence type="ECO:0000313" key="10">
    <source>
        <dbReference type="Proteomes" id="UP000310636"/>
    </source>
</evidence>
<dbReference type="FunFam" id="3.40.605.10:FF:000045">
    <property type="entry name" value="1-pyrroline-5-carboxylate dehydrogenase 1"/>
    <property type="match status" value="1"/>
</dbReference>
<comment type="caution">
    <text evidence="9">The sequence shown here is derived from an EMBL/GenBank/DDBJ whole genome shotgun (WGS) entry which is preliminary data.</text>
</comment>
<dbReference type="InterPro" id="IPR050485">
    <property type="entry name" value="Proline_metab_enzyme"/>
</dbReference>
<dbReference type="RefSeq" id="WP_136373244.1">
    <property type="nucleotide sequence ID" value="NZ_SSOB01000052.1"/>
</dbReference>
<dbReference type="GO" id="GO:0004657">
    <property type="term" value="F:proline dehydrogenase activity"/>
    <property type="evidence" value="ECO:0007669"/>
    <property type="project" value="UniProtKB-ARBA"/>
</dbReference>
<comment type="similarity">
    <text evidence="6">Belongs to the aldehyde dehydrogenase family. RocA subfamily.</text>
</comment>
<dbReference type="PANTHER" id="PTHR42862">
    <property type="entry name" value="DELTA-1-PYRROLINE-5-CARBOXYLATE DEHYDROGENASE 1, ISOFORM A-RELATED"/>
    <property type="match status" value="1"/>
</dbReference>
<evidence type="ECO:0000256" key="1">
    <source>
        <dbReference type="ARBA" id="ARBA00004786"/>
    </source>
</evidence>
<comment type="catalytic activity">
    <reaction evidence="5">
        <text>L-glutamate 5-semialdehyde + NAD(+) + H2O = L-glutamate + NADH + 2 H(+)</text>
        <dbReference type="Rhea" id="RHEA:30235"/>
        <dbReference type="ChEBI" id="CHEBI:15377"/>
        <dbReference type="ChEBI" id="CHEBI:15378"/>
        <dbReference type="ChEBI" id="CHEBI:29985"/>
        <dbReference type="ChEBI" id="CHEBI:57540"/>
        <dbReference type="ChEBI" id="CHEBI:57945"/>
        <dbReference type="ChEBI" id="CHEBI:58066"/>
        <dbReference type="EC" id="1.2.1.88"/>
    </reaction>
</comment>
<dbReference type="EC" id="1.2.1.88" evidence="2 7"/>
<dbReference type="PROSITE" id="PS00070">
    <property type="entry name" value="ALDEHYDE_DEHYDR_CYS"/>
    <property type="match status" value="1"/>
</dbReference>
<dbReference type="GO" id="GO:0010133">
    <property type="term" value="P:L-proline catabolic process to L-glutamate"/>
    <property type="evidence" value="ECO:0007669"/>
    <property type="project" value="TreeGrafter"/>
</dbReference>
<dbReference type="InterPro" id="IPR016162">
    <property type="entry name" value="Ald_DH_N"/>
</dbReference>
<evidence type="ECO:0000259" key="8">
    <source>
        <dbReference type="Pfam" id="PF00171"/>
    </source>
</evidence>
<dbReference type="InterPro" id="IPR016163">
    <property type="entry name" value="Ald_DH_C"/>
</dbReference>
<dbReference type="InterPro" id="IPR005932">
    <property type="entry name" value="RocA"/>
</dbReference>
<evidence type="ECO:0000256" key="4">
    <source>
        <dbReference type="ARBA" id="ARBA00023027"/>
    </source>
</evidence>
<dbReference type="InterPro" id="IPR016161">
    <property type="entry name" value="Ald_DH/histidinol_DH"/>
</dbReference>
<name>A0A4S4BGP6_9BACL</name>
<keyword evidence="4" id="KW-0520">NAD</keyword>
<dbReference type="CDD" id="cd07124">
    <property type="entry name" value="ALDH_PutA-P5CDH-RocA"/>
    <property type="match status" value="1"/>
</dbReference>